<dbReference type="PIRSF" id="PIRSF005096">
    <property type="entry name" value="GALM"/>
    <property type="match status" value="1"/>
</dbReference>
<protein>
    <recommendedName>
        <fullName evidence="5">Aldose 1-epimerase</fullName>
        <ecNumber evidence="5">5.1.3.3</ecNumber>
    </recommendedName>
</protein>
<feature type="binding site" evidence="7">
    <location>
        <position position="279"/>
    </location>
    <ligand>
        <name>beta-D-galactose</name>
        <dbReference type="ChEBI" id="CHEBI:27667"/>
    </ligand>
</feature>
<dbReference type="EC" id="5.1.3.3" evidence="5"/>
<feature type="active site" description="Proton acceptor" evidence="6">
    <location>
        <position position="336"/>
    </location>
</feature>
<evidence type="ECO:0000256" key="4">
    <source>
        <dbReference type="ARBA" id="ARBA00023277"/>
    </source>
</evidence>
<evidence type="ECO:0000256" key="10">
    <source>
        <dbReference type="SAM" id="SignalP"/>
    </source>
</evidence>
<gene>
    <name evidence="11" type="ORF">FBZ92_10217</name>
</gene>
<comment type="pathway">
    <text evidence="1 5">Carbohydrate metabolism; hexose metabolism.</text>
</comment>
<dbReference type="Gene3D" id="2.70.98.10">
    <property type="match status" value="1"/>
</dbReference>
<evidence type="ECO:0000256" key="3">
    <source>
        <dbReference type="ARBA" id="ARBA00023235"/>
    </source>
</evidence>
<keyword evidence="10" id="KW-0732">Signal</keyword>
<evidence type="ECO:0000256" key="1">
    <source>
        <dbReference type="ARBA" id="ARBA00005028"/>
    </source>
</evidence>
<dbReference type="InterPro" id="IPR015443">
    <property type="entry name" value="Aldose_1-epimerase"/>
</dbReference>
<dbReference type="Proteomes" id="UP000318050">
    <property type="component" value="Unassembled WGS sequence"/>
</dbReference>
<feature type="binding site" evidence="8">
    <location>
        <begin position="117"/>
        <end position="118"/>
    </location>
    <ligand>
        <name>beta-D-galactose</name>
        <dbReference type="ChEBI" id="CHEBI:27667"/>
    </ligand>
</feature>
<dbReference type="GO" id="GO:0005737">
    <property type="term" value="C:cytoplasm"/>
    <property type="evidence" value="ECO:0007669"/>
    <property type="project" value="TreeGrafter"/>
</dbReference>
<reference evidence="11 12" key="1">
    <citation type="submission" date="2019-06" db="EMBL/GenBank/DDBJ databases">
        <title>Genomic Encyclopedia of Type Strains, Phase IV (KMG-V): Genome sequencing to study the core and pangenomes of soil and plant-associated prokaryotes.</title>
        <authorList>
            <person name="Whitman W."/>
        </authorList>
    </citation>
    <scope>NUCLEOTIDE SEQUENCE [LARGE SCALE GENOMIC DNA]</scope>
    <source>
        <strain evidence="11 12">BR 11140</strain>
    </source>
</reference>
<keyword evidence="3 5" id="KW-0413">Isomerase</keyword>
<dbReference type="GO" id="GO:0004034">
    <property type="term" value="F:aldose 1-epimerase activity"/>
    <property type="evidence" value="ECO:0007669"/>
    <property type="project" value="UniProtKB-EC"/>
</dbReference>
<dbReference type="GO" id="GO:0033499">
    <property type="term" value="P:galactose catabolic process via UDP-galactose, Leloir pathway"/>
    <property type="evidence" value="ECO:0007669"/>
    <property type="project" value="TreeGrafter"/>
</dbReference>
<feature type="active site" description="Proton donor" evidence="6">
    <location>
        <position position="216"/>
    </location>
</feature>
<dbReference type="GO" id="GO:0006006">
    <property type="term" value="P:glucose metabolic process"/>
    <property type="evidence" value="ECO:0007669"/>
    <property type="project" value="TreeGrafter"/>
</dbReference>
<organism evidence="11 12">
    <name type="scientific">Nitrospirillum amazonense</name>
    <dbReference type="NCBI Taxonomy" id="28077"/>
    <lineage>
        <taxon>Bacteria</taxon>
        <taxon>Pseudomonadati</taxon>
        <taxon>Pseudomonadota</taxon>
        <taxon>Alphaproteobacteria</taxon>
        <taxon>Rhodospirillales</taxon>
        <taxon>Azospirillaceae</taxon>
        <taxon>Nitrospirillum</taxon>
    </lineage>
</organism>
<comment type="catalytic activity">
    <reaction evidence="5">
        <text>alpha-D-glucose = beta-D-glucose</text>
        <dbReference type="Rhea" id="RHEA:10264"/>
        <dbReference type="ChEBI" id="CHEBI:15903"/>
        <dbReference type="ChEBI" id="CHEBI:17925"/>
        <dbReference type="EC" id="5.1.3.3"/>
    </reaction>
</comment>
<proteinExistence type="inferred from homology"/>
<feature type="region of interest" description="Disordered" evidence="9">
    <location>
        <begin position="337"/>
        <end position="356"/>
    </location>
</feature>
<dbReference type="GO" id="GO:0030246">
    <property type="term" value="F:carbohydrate binding"/>
    <property type="evidence" value="ECO:0007669"/>
    <property type="project" value="InterPro"/>
</dbReference>
<evidence type="ECO:0000313" key="11">
    <source>
        <dbReference type="EMBL" id="TWB63839.1"/>
    </source>
</evidence>
<accession>A0A560J085</accession>
<dbReference type="SUPFAM" id="SSF74650">
    <property type="entry name" value="Galactose mutarotase-like"/>
    <property type="match status" value="1"/>
</dbReference>
<feature type="signal peptide" evidence="10">
    <location>
        <begin position="1"/>
        <end position="28"/>
    </location>
</feature>
<keyword evidence="4 5" id="KW-0119">Carbohydrate metabolism</keyword>
<dbReference type="InterPro" id="IPR014718">
    <property type="entry name" value="GH-type_carb-bd"/>
</dbReference>
<evidence type="ECO:0000256" key="6">
    <source>
        <dbReference type="PIRSR" id="PIRSR005096-1"/>
    </source>
</evidence>
<sequence length="372" mass="39948">MNRTKRVYAQYAMTAALLAGLSGNPALAAPVEHTPVGHTTVDRAPWGTAPGGEKTETLTVTNDIARLTLSTYGARMVSLQLPDREGHWSDVLILPDTPDKLTDFWVMAGASIGRFANRIANGAFTLDGKTYQVDRNLGPHTLHGGSNGFDSRVWEAKAVRDGVEFHYVSADGEMGFPGTMDVSVTYHLTRQDHQAIVTIDYAAKTDKPTVVNLTNHSFFNLAGAGQPMTGQAVTIAADRYTPTSPDAIPDGSVKPVDGTRFDLRHSTGFSAILGGGGMDQNFVLSAPSLKTPVATVTDTASGRMMEVYTTEPGLQFYLPAKPPALNGVPTHGFSLESQHFPDSPNHPSFPSTTLRPGQTFHSTTRYVFTVGR</sequence>
<name>A0A560J085_9PROT</name>
<evidence type="ECO:0000256" key="9">
    <source>
        <dbReference type="SAM" id="MobiDB-lite"/>
    </source>
</evidence>
<evidence type="ECO:0000313" key="12">
    <source>
        <dbReference type="Proteomes" id="UP000318050"/>
    </source>
</evidence>
<feature type="chain" id="PRO_5021882112" description="Aldose 1-epimerase" evidence="10">
    <location>
        <begin position="29"/>
        <end position="372"/>
    </location>
</feature>
<evidence type="ECO:0000256" key="5">
    <source>
        <dbReference type="PIRNR" id="PIRNR005096"/>
    </source>
</evidence>
<dbReference type="Pfam" id="PF01263">
    <property type="entry name" value="Aldose_epim"/>
    <property type="match status" value="1"/>
</dbReference>
<feature type="compositionally biased region" description="Polar residues" evidence="9">
    <location>
        <begin position="345"/>
        <end position="356"/>
    </location>
</feature>
<dbReference type="InterPro" id="IPR011013">
    <property type="entry name" value="Gal_mutarotase_sf_dom"/>
</dbReference>
<dbReference type="CDD" id="cd09019">
    <property type="entry name" value="galactose_mutarotase_like"/>
    <property type="match status" value="1"/>
</dbReference>
<dbReference type="OrthoDB" id="9779408at2"/>
<dbReference type="InterPro" id="IPR047215">
    <property type="entry name" value="Galactose_mutarotase-like"/>
</dbReference>
<evidence type="ECO:0000256" key="2">
    <source>
        <dbReference type="ARBA" id="ARBA00006206"/>
    </source>
</evidence>
<comment type="caution">
    <text evidence="11">The sequence shown here is derived from an EMBL/GenBank/DDBJ whole genome shotgun (WGS) entry which is preliminary data.</text>
</comment>
<dbReference type="PANTHER" id="PTHR10091">
    <property type="entry name" value="ALDOSE-1-EPIMERASE"/>
    <property type="match status" value="1"/>
</dbReference>
<comment type="similarity">
    <text evidence="2 5">Belongs to the aldose epimerase family.</text>
</comment>
<dbReference type="AlphaFoldDB" id="A0A560J085"/>
<dbReference type="UniPathway" id="UPA00242"/>
<dbReference type="InterPro" id="IPR008183">
    <property type="entry name" value="Aldose_1/G6P_1-epimerase"/>
</dbReference>
<dbReference type="PANTHER" id="PTHR10091:SF0">
    <property type="entry name" value="GALACTOSE MUTAROTASE"/>
    <property type="match status" value="1"/>
</dbReference>
<dbReference type="EMBL" id="VITT01000002">
    <property type="protein sequence ID" value="TWB63839.1"/>
    <property type="molecule type" value="Genomic_DNA"/>
</dbReference>
<evidence type="ECO:0000256" key="8">
    <source>
        <dbReference type="PIRSR" id="PIRSR005096-3"/>
    </source>
</evidence>
<evidence type="ECO:0000256" key="7">
    <source>
        <dbReference type="PIRSR" id="PIRSR005096-2"/>
    </source>
</evidence>